<dbReference type="Pfam" id="PF00400">
    <property type="entry name" value="WD40"/>
    <property type="match status" value="2"/>
</dbReference>
<accession>A0ABM0MZX4</accession>
<evidence type="ECO:0000256" key="2">
    <source>
        <dbReference type="ARBA" id="ARBA00022574"/>
    </source>
</evidence>
<evidence type="ECO:0000256" key="4">
    <source>
        <dbReference type="ARBA" id="ARBA00022737"/>
    </source>
</evidence>
<dbReference type="HAMAP" id="MF_03056">
    <property type="entry name" value="TRM82"/>
    <property type="match status" value="1"/>
</dbReference>
<keyword evidence="4 6" id="KW-0677">Repeat</keyword>
<evidence type="ECO:0000256" key="8">
    <source>
        <dbReference type="SAM" id="MobiDB-lite"/>
    </source>
</evidence>
<evidence type="ECO:0000256" key="6">
    <source>
        <dbReference type="HAMAP-Rule" id="MF_03056"/>
    </source>
</evidence>
<keyword evidence="9" id="KW-1185">Reference proteome</keyword>
<evidence type="ECO:0000256" key="3">
    <source>
        <dbReference type="ARBA" id="ARBA00022694"/>
    </source>
</evidence>
<dbReference type="InterPro" id="IPR015943">
    <property type="entry name" value="WD40/YVTN_repeat-like_dom_sf"/>
</dbReference>
<keyword evidence="2 6" id="KW-0853">WD repeat</keyword>
<keyword evidence="5 6" id="KW-0539">Nucleus</keyword>
<dbReference type="GeneID" id="100374052"/>
<comment type="pathway">
    <text evidence="6">tRNA modification; N(7)-methylguanine-tRNA biosynthesis.</text>
</comment>
<feature type="region of interest" description="Disordered" evidence="8">
    <location>
        <begin position="16"/>
        <end position="48"/>
    </location>
</feature>
<dbReference type="InterPro" id="IPR036322">
    <property type="entry name" value="WD40_repeat_dom_sf"/>
</dbReference>
<comment type="similarity">
    <text evidence="6">Belongs to the WD repeat TRM82 family.</text>
</comment>
<comment type="subcellular location">
    <subcellularLocation>
        <location evidence="1 6">Nucleus</location>
    </subcellularLocation>
</comment>
<evidence type="ECO:0000313" key="10">
    <source>
        <dbReference type="RefSeq" id="XP_006825565.1"/>
    </source>
</evidence>
<evidence type="ECO:0000256" key="5">
    <source>
        <dbReference type="ARBA" id="ARBA00023242"/>
    </source>
</evidence>
<feature type="compositionally biased region" description="Basic and acidic residues" evidence="8">
    <location>
        <begin position="23"/>
        <end position="40"/>
    </location>
</feature>
<name>A0ABM0MZX4_SACKO</name>
<protein>
    <recommendedName>
        <fullName evidence="6">tRNA (guanine-N(7)-)-methyltransferase non-catalytic subunit</fullName>
    </recommendedName>
    <alternativeName>
        <fullName evidence="6">WD repeat-containing protein 4 homolog</fullName>
    </alternativeName>
</protein>
<dbReference type="SUPFAM" id="SSF50978">
    <property type="entry name" value="WD40 repeat-like"/>
    <property type="match status" value="1"/>
</dbReference>
<evidence type="ECO:0000256" key="1">
    <source>
        <dbReference type="ARBA" id="ARBA00004123"/>
    </source>
</evidence>
<organism evidence="9 10">
    <name type="scientific">Saccoglossus kowalevskii</name>
    <name type="common">Acorn worm</name>
    <dbReference type="NCBI Taxonomy" id="10224"/>
    <lineage>
        <taxon>Eukaryota</taxon>
        <taxon>Metazoa</taxon>
        <taxon>Hemichordata</taxon>
        <taxon>Enteropneusta</taxon>
        <taxon>Harrimaniidae</taxon>
        <taxon>Saccoglossus</taxon>
    </lineage>
</organism>
<dbReference type="InterPro" id="IPR001680">
    <property type="entry name" value="WD40_rpt"/>
</dbReference>
<dbReference type="InterPro" id="IPR028884">
    <property type="entry name" value="Trm82"/>
</dbReference>
<dbReference type="SMART" id="SM00320">
    <property type="entry name" value="WD40"/>
    <property type="match status" value="4"/>
</dbReference>
<comment type="function">
    <text evidence="6">Required for the formation of N(7)-methylguanine at position 46 (m7G46) in tRNA. In the complex, it is required to stabilize and induce conformational changes of the catalytic subunit.</text>
</comment>
<sequence>MKCDSNYIYRNCKPQLHLLSPDPENKNDESEKKKKQKESLTDDSTDSGRILASGFSENGEYFAICDNQKQLTVWNTSTEWTKLSSRPVVKRCTALAFSHNEDNIIVSDKAGDVYKFSILDPDKPGELILGHLSMVLDVILSEDDRFVVTADRDEKIRVSHFPNGYNIHSYCLGHTDFVSRLKILSGNSYILLSGAGDGTIRVWNYLEGTLLNTHHLSTSETKKIPVSCIACSKKSGLVAVVAEGYPMVWILQVMQRAKKWTINEMCKLETNNPPWNVYFNDDDILWIFQPCSRQHVLLYNYVNNDGTITFNALNEEESCKVFAYQQISSDWEFFKEYVQIGSFYSHLHKKTYDNVQDYLSKKQERLKAKSDKSEIDKPPTKKCKVDE</sequence>
<comment type="subunit">
    <text evidence="6">Forms a heterodimer with the catalytic subunit.</text>
</comment>
<dbReference type="Proteomes" id="UP000694865">
    <property type="component" value="Unplaced"/>
</dbReference>
<proteinExistence type="inferred from homology"/>
<reference evidence="10" key="1">
    <citation type="submission" date="2025-08" db="UniProtKB">
        <authorList>
            <consortium name="RefSeq"/>
        </authorList>
    </citation>
    <scope>IDENTIFICATION</scope>
    <source>
        <tissue evidence="10">Testes</tissue>
    </source>
</reference>
<evidence type="ECO:0000313" key="9">
    <source>
        <dbReference type="Proteomes" id="UP000694865"/>
    </source>
</evidence>
<dbReference type="PANTHER" id="PTHR16288:SF0">
    <property type="entry name" value="TRNA (GUANINE-N(7)-)-METHYLTRANSFERASE NON-CATALYTIC SUBUNIT WDR4"/>
    <property type="match status" value="1"/>
</dbReference>
<evidence type="ECO:0000256" key="7">
    <source>
        <dbReference type="PROSITE-ProRule" id="PRU00221"/>
    </source>
</evidence>
<dbReference type="RefSeq" id="XP_006825565.1">
    <property type="nucleotide sequence ID" value="XM_006825502.1"/>
</dbReference>
<gene>
    <name evidence="10" type="primary">LOC100374052</name>
</gene>
<feature type="repeat" description="WD" evidence="7">
    <location>
        <begin position="171"/>
        <end position="213"/>
    </location>
</feature>
<dbReference type="PROSITE" id="PS50082">
    <property type="entry name" value="WD_REPEATS_2"/>
    <property type="match status" value="1"/>
</dbReference>
<dbReference type="Gene3D" id="2.130.10.10">
    <property type="entry name" value="YVTN repeat-like/Quinoprotein amine dehydrogenase"/>
    <property type="match status" value="1"/>
</dbReference>
<dbReference type="PANTHER" id="PTHR16288">
    <property type="entry name" value="WD40 REPEAT PROTEIN 4"/>
    <property type="match status" value="1"/>
</dbReference>
<keyword evidence="3 6" id="KW-0819">tRNA processing</keyword>